<dbReference type="PROSITE" id="PS50110">
    <property type="entry name" value="RESPONSE_REGULATORY"/>
    <property type="match status" value="1"/>
</dbReference>
<feature type="modified residue" description="4-aspartylphosphate" evidence="1">
    <location>
        <position position="56"/>
    </location>
</feature>
<reference key="2">
    <citation type="submission" date="2011-04" db="EMBL/GenBank/DDBJ databases">
        <title>Complete sequence of chromosome of Haliscomenobacter hydrossis DSM 1100.</title>
        <authorList>
            <consortium name="US DOE Joint Genome Institute (JGI-PGF)"/>
            <person name="Lucas S."/>
            <person name="Han J."/>
            <person name="Lapidus A."/>
            <person name="Bruce D."/>
            <person name="Goodwin L."/>
            <person name="Pitluck S."/>
            <person name="Peters L."/>
            <person name="Kyrpides N."/>
            <person name="Mavromatis K."/>
            <person name="Ivanova N."/>
            <person name="Ovchinnikova G."/>
            <person name="Pagani I."/>
            <person name="Daligault H."/>
            <person name="Detter J.C."/>
            <person name="Han C."/>
            <person name="Land M."/>
            <person name="Hauser L."/>
            <person name="Markowitz V."/>
            <person name="Cheng J.-F."/>
            <person name="Hugenholtz P."/>
            <person name="Woyke T."/>
            <person name="Wu D."/>
            <person name="Verbarg S."/>
            <person name="Frueling A."/>
            <person name="Brambilla E."/>
            <person name="Klenk H.-P."/>
            <person name="Eisen J.A."/>
        </authorList>
    </citation>
    <scope>NUCLEOTIDE SEQUENCE</scope>
    <source>
        <strain>DSM 1100</strain>
    </source>
</reference>
<dbReference type="InterPro" id="IPR001789">
    <property type="entry name" value="Sig_transdc_resp-reg_receiver"/>
</dbReference>
<organism evidence="4 5">
    <name type="scientific">Haliscomenobacter hydrossis (strain ATCC 27775 / DSM 1100 / LMG 10767 / O)</name>
    <dbReference type="NCBI Taxonomy" id="760192"/>
    <lineage>
        <taxon>Bacteria</taxon>
        <taxon>Pseudomonadati</taxon>
        <taxon>Bacteroidota</taxon>
        <taxon>Saprospiria</taxon>
        <taxon>Saprospirales</taxon>
        <taxon>Haliscomenobacteraceae</taxon>
        <taxon>Haliscomenobacter</taxon>
    </lineage>
</organism>
<sequence>MKPIRCAIVEDEAIARQILSRYLADLPDFVLEAVFENALVAQTYLQEHPIDLLFLDIEMPGLNGLSLLRSLPQPPKVIITTAYREYALEGYDLNAVDYLLKPISFERFQLALHKLFELQAFAPAQLPSATETPAFLYFKSGNKWVQVFLEEILYIEGLSNYVKIVGSKGTTVVYQKMSYLEEKLPAGLFLRIHKSYIVGLNKIAALYATDLEIGGKLLPVGEKYRPLLKALIGKKTI</sequence>
<dbReference type="PROSITE" id="PS50930">
    <property type="entry name" value="HTH_LYTTR"/>
    <property type="match status" value="1"/>
</dbReference>
<protein>
    <submittedName>
        <fullName evidence="4">Two component transcriptional regulator, LytTR family</fullName>
    </submittedName>
</protein>
<evidence type="ECO:0000259" key="3">
    <source>
        <dbReference type="PROSITE" id="PS50930"/>
    </source>
</evidence>
<dbReference type="RefSeq" id="WP_013762702.1">
    <property type="nucleotide sequence ID" value="NC_015510.1"/>
</dbReference>
<keyword evidence="5" id="KW-1185">Reference proteome</keyword>
<dbReference type="PANTHER" id="PTHR37299:SF1">
    <property type="entry name" value="STAGE 0 SPORULATION PROTEIN A HOMOLOG"/>
    <property type="match status" value="1"/>
</dbReference>
<name>F4KUW2_HALH1</name>
<dbReference type="InterPro" id="IPR007492">
    <property type="entry name" value="LytTR_DNA-bd_dom"/>
</dbReference>
<dbReference type="Gene3D" id="2.40.50.1020">
    <property type="entry name" value="LytTr DNA-binding domain"/>
    <property type="match status" value="1"/>
</dbReference>
<accession>F4KUW2</accession>
<evidence type="ECO:0000313" key="5">
    <source>
        <dbReference type="Proteomes" id="UP000008461"/>
    </source>
</evidence>
<reference evidence="4 5" key="1">
    <citation type="journal article" date="2011" name="Stand. Genomic Sci.">
        <title>Complete genome sequence of Haliscomenobacter hydrossis type strain (O).</title>
        <authorList>
            <consortium name="US DOE Joint Genome Institute (JGI-PGF)"/>
            <person name="Daligault H."/>
            <person name="Lapidus A."/>
            <person name="Zeytun A."/>
            <person name="Nolan M."/>
            <person name="Lucas S."/>
            <person name="Del Rio T.G."/>
            <person name="Tice H."/>
            <person name="Cheng J.F."/>
            <person name="Tapia R."/>
            <person name="Han C."/>
            <person name="Goodwin L."/>
            <person name="Pitluck S."/>
            <person name="Liolios K."/>
            <person name="Pagani I."/>
            <person name="Ivanova N."/>
            <person name="Huntemann M."/>
            <person name="Mavromatis K."/>
            <person name="Mikhailova N."/>
            <person name="Pati A."/>
            <person name="Chen A."/>
            <person name="Palaniappan K."/>
            <person name="Land M."/>
            <person name="Hauser L."/>
            <person name="Brambilla E.M."/>
            <person name="Rohde M."/>
            <person name="Verbarg S."/>
            <person name="Goker M."/>
            <person name="Bristow J."/>
            <person name="Eisen J.A."/>
            <person name="Markowitz V."/>
            <person name="Hugenholtz P."/>
            <person name="Kyrpides N.C."/>
            <person name="Klenk H.P."/>
            <person name="Woyke T."/>
        </authorList>
    </citation>
    <scope>NUCLEOTIDE SEQUENCE [LARGE SCALE GENOMIC DNA]</scope>
    <source>
        <strain evidence="5">ATCC 27775 / DSM 1100 / LMG 10767 / O</strain>
    </source>
</reference>
<evidence type="ECO:0000259" key="2">
    <source>
        <dbReference type="PROSITE" id="PS50110"/>
    </source>
</evidence>
<dbReference type="eggNOG" id="COG3279">
    <property type="taxonomic scope" value="Bacteria"/>
</dbReference>
<dbReference type="Gene3D" id="3.40.50.2300">
    <property type="match status" value="1"/>
</dbReference>
<dbReference type="HOGENOM" id="CLU_000445_14_1_10"/>
<dbReference type="SUPFAM" id="SSF52172">
    <property type="entry name" value="CheY-like"/>
    <property type="match status" value="1"/>
</dbReference>
<dbReference type="AlphaFoldDB" id="F4KUW2"/>
<feature type="domain" description="HTH LytTR-type" evidence="3">
    <location>
        <begin position="136"/>
        <end position="234"/>
    </location>
</feature>
<evidence type="ECO:0000313" key="4">
    <source>
        <dbReference type="EMBL" id="AEE48138.1"/>
    </source>
</evidence>
<dbReference type="OrthoDB" id="2168082at2"/>
<dbReference type="SMART" id="SM00850">
    <property type="entry name" value="LytTR"/>
    <property type="match status" value="1"/>
</dbReference>
<dbReference type="Proteomes" id="UP000008461">
    <property type="component" value="Chromosome"/>
</dbReference>
<dbReference type="EMBL" id="CP002691">
    <property type="protein sequence ID" value="AEE48138.1"/>
    <property type="molecule type" value="Genomic_DNA"/>
</dbReference>
<proteinExistence type="predicted"/>
<dbReference type="KEGG" id="hhy:Halhy_0225"/>
<dbReference type="GO" id="GO:0003677">
    <property type="term" value="F:DNA binding"/>
    <property type="evidence" value="ECO:0007669"/>
    <property type="project" value="InterPro"/>
</dbReference>
<dbReference type="GO" id="GO:0000156">
    <property type="term" value="F:phosphorelay response regulator activity"/>
    <property type="evidence" value="ECO:0007669"/>
    <property type="project" value="InterPro"/>
</dbReference>
<dbReference type="PANTHER" id="PTHR37299">
    <property type="entry name" value="TRANSCRIPTIONAL REGULATOR-RELATED"/>
    <property type="match status" value="1"/>
</dbReference>
<dbReference type="Pfam" id="PF00072">
    <property type="entry name" value="Response_reg"/>
    <property type="match status" value="1"/>
</dbReference>
<dbReference type="InterPro" id="IPR011006">
    <property type="entry name" value="CheY-like_superfamily"/>
</dbReference>
<dbReference type="Pfam" id="PF04397">
    <property type="entry name" value="LytTR"/>
    <property type="match status" value="1"/>
</dbReference>
<dbReference type="STRING" id="760192.Halhy_0225"/>
<gene>
    <name evidence="4" type="ordered locus">Halhy_0225</name>
</gene>
<evidence type="ECO:0000256" key="1">
    <source>
        <dbReference type="PROSITE-ProRule" id="PRU00169"/>
    </source>
</evidence>
<dbReference type="InterPro" id="IPR046947">
    <property type="entry name" value="LytR-like"/>
</dbReference>
<feature type="domain" description="Response regulatory" evidence="2">
    <location>
        <begin position="5"/>
        <end position="116"/>
    </location>
</feature>
<dbReference type="SMART" id="SM00448">
    <property type="entry name" value="REC"/>
    <property type="match status" value="1"/>
</dbReference>
<keyword evidence="1" id="KW-0597">Phosphoprotein</keyword>